<gene>
    <name evidence="2" type="ORF">SYNPS1DRAFT_26217</name>
</gene>
<accession>A0A4P9Z6Y1</accession>
<organism evidence="2 3">
    <name type="scientific">Syncephalis pseudoplumigaleata</name>
    <dbReference type="NCBI Taxonomy" id="1712513"/>
    <lineage>
        <taxon>Eukaryota</taxon>
        <taxon>Fungi</taxon>
        <taxon>Fungi incertae sedis</taxon>
        <taxon>Zoopagomycota</taxon>
        <taxon>Zoopagomycotina</taxon>
        <taxon>Zoopagomycetes</taxon>
        <taxon>Zoopagales</taxon>
        <taxon>Piptocephalidaceae</taxon>
        <taxon>Syncephalis</taxon>
    </lineage>
</organism>
<name>A0A4P9Z6Y1_9FUNG</name>
<evidence type="ECO:0000313" key="3">
    <source>
        <dbReference type="Proteomes" id="UP000278143"/>
    </source>
</evidence>
<dbReference type="AlphaFoldDB" id="A0A4P9Z6Y1"/>
<dbReference type="CDD" id="cd14797">
    <property type="entry name" value="DUF302"/>
    <property type="match status" value="1"/>
</dbReference>
<dbReference type="EMBL" id="KZ989111">
    <property type="protein sequence ID" value="RKP28218.1"/>
    <property type="molecule type" value="Genomic_DNA"/>
</dbReference>
<reference evidence="2" key="1">
    <citation type="submission" date="2018-07" db="EMBL/GenBank/DDBJ databases">
        <title>Leveraging single-cell genomics to expand the Fungal Tree of Life.</title>
        <authorList>
            <consortium name="DOE Joint Genome Institute"/>
            <person name="Ahrendt S.R."/>
            <person name="Quandt C.A."/>
            <person name="Ciobanu D."/>
            <person name="Clum A."/>
            <person name="Salamov A."/>
            <person name="Andreopoulos B."/>
            <person name="Cheng J.-F."/>
            <person name="Woyke T."/>
            <person name="Pelin A."/>
            <person name="Henrissat B."/>
            <person name="Reynolds N."/>
            <person name="Benny G.L."/>
            <person name="Smith M.E."/>
            <person name="James T.Y."/>
            <person name="Grigoriev I.V."/>
        </authorList>
    </citation>
    <scope>NUCLEOTIDE SEQUENCE</scope>
    <source>
        <strain evidence="2">Benny S71-1</strain>
    </source>
</reference>
<keyword evidence="3" id="KW-1185">Reference proteome</keyword>
<dbReference type="InterPro" id="IPR035923">
    <property type="entry name" value="TT1751-like_sf"/>
</dbReference>
<dbReference type="OrthoDB" id="5190258at2759"/>
<proteinExistence type="predicted"/>
<sequence length="165" mass="18105">MIQTQKVIHHEHVSGRPYAEVLAAFESATGSVEEGFEKVAANARTPQDFERIFKAREGSSGFMRFLSINHGDWQGYFGTPRKALLSVIGNPLIATTMMRHELAVGLNVPVRLFIYEADDGKTRVTYDLPSTLMSGLENPQVHEAALKLDAKLVALAEHIAGAKAN</sequence>
<dbReference type="InterPro" id="IPR005180">
    <property type="entry name" value="DUF302"/>
</dbReference>
<evidence type="ECO:0000313" key="2">
    <source>
        <dbReference type="EMBL" id="RKP28218.1"/>
    </source>
</evidence>
<protein>
    <recommendedName>
        <fullName evidence="1">DUF302 domain-containing protein</fullName>
    </recommendedName>
</protein>
<dbReference type="Pfam" id="PF03625">
    <property type="entry name" value="DUF302"/>
    <property type="match status" value="1"/>
</dbReference>
<dbReference type="Gene3D" id="3.30.310.70">
    <property type="entry name" value="TT1751-like domain"/>
    <property type="match status" value="1"/>
</dbReference>
<dbReference type="SUPFAM" id="SSF103247">
    <property type="entry name" value="TT1751-like"/>
    <property type="match status" value="1"/>
</dbReference>
<feature type="domain" description="DUF302" evidence="1">
    <location>
        <begin position="82"/>
        <end position="128"/>
    </location>
</feature>
<dbReference type="Proteomes" id="UP000278143">
    <property type="component" value="Unassembled WGS sequence"/>
</dbReference>
<evidence type="ECO:0000259" key="1">
    <source>
        <dbReference type="Pfam" id="PF03625"/>
    </source>
</evidence>